<dbReference type="PANTHER" id="PTHR42781">
    <property type="entry name" value="SPERMIDINE/PUTRESCINE IMPORT ATP-BINDING PROTEIN POTA"/>
    <property type="match status" value="1"/>
</dbReference>
<dbReference type="InterPro" id="IPR003593">
    <property type="entry name" value="AAA+_ATPase"/>
</dbReference>
<dbReference type="GO" id="GO:0043190">
    <property type="term" value="C:ATP-binding cassette (ABC) transporter complex"/>
    <property type="evidence" value="ECO:0007669"/>
    <property type="project" value="InterPro"/>
</dbReference>
<dbReference type="CDD" id="cd03259">
    <property type="entry name" value="ABC_Carb_Solutes_like"/>
    <property type="match status" value="1"/>
</dbReference>
<dbReference type="SUPFAM" id="SSF52540">
    <property type="entry name" value="P-loop containing nucleoside triphosphate hydrolases"/>
    <property type="match status" value="1"/>
</dbReference>
<dbReference type="InterPro" id="IPR003439">
    <property type="entry name" value="ABC_transporter-like_ATP-bd"/>
</dbReference>
<dbReference type="SMART" id="SM00382">
    <property type="entry name" value="AAA"/>
    <property type="match status" value="1"/>
</dbReference>
<dbReference type="EMBL" id="JACGWV010000001">
    <property type="protein sequence ID" value="MBA8807820.1"/>
    <property type="molecule type" value="Genomic_DNA"/>
</dbReference>
<evidence type="ECO:0000259" key="10">
    <source>
        <dbReference type="PROSITE" id="PS50893"/>
    </source>
</evidence>
<dbReference type="PANTHER" id="PTHR42781:SF4">
    <property type="entry name" value="SPERMIDINE_PUTRESCINE IMPORT ATP-BINDING PROTEIN POTA"/>
    <property type="match status" value="1"/>
</dbReference>
<keyword evidence="12" id="KW-1185">Reference proteome</keyword>
<evidence type="ECO:0000256" key="7">
    <source>
        <dbReference type="ARBA" id="ARBA00023065"/>
    </source>
</evidence>
<evidence type="ECO:0000256" key="3">
    <source>
        <dbReference type="ARBA" id="ARBA00022496"/>
    </source>
</evidence>
<keyword evidence="8" id="KW-0472">Membrane</keyword>
<accession>A0A7W3J7P8</accession>
<name>A0A7W3J7P8_9MICO</name>
<keyword evidence="2" id="KW-1003">Cell membrane</keyword>
<dbReference type="AlphaFoldDB" id="A0A7W3J7P8"/>
<comment type="caution">
    <text evidence="11">The sequence shown here is derived from an EMBL/GenBank/DDBJ whole genome shotgun (WGS) entry which is preliminary data.</text>
</comment>
<gene>
    <name evidence="11" type="ORF">FHX71_001762</name>
</gene>
<dbReference type="Proteomes" id="UP000540568">
    <property type="component" value="Unassembled WGS sequence"/>
</dbReference>
<evidence type="ECO:0000256" key="5">
    <source>
        <dbReference type="ARBA" id="ARBA00022840"/>
    </source>
</evidence>
<evidence type="ECO:0000256" key="4">
    <source>
        <dbReference type="ARBA" id="ARBA00022741"/>
    </source>
</evidence>
<dbReference type="PROSITE" id="PS00211">
    <property type="entry name" value="ABC_TRANSPORTER_1"/>
    <property type="match status" value="1"/>
</dbReference>
<feature type="domain" description="ABC transporter" evidence="10">
    <location>
        <begin position="19"/>
        <end position="257"/>
    </location>
</feature>
<sequence length="371" mass="38971">MNIPHPRLHQPPALSVHGLRAGYPTDTGRAVVPVLHGIDLTVEAGTVLAVLGPSGCGKTTLLRAVAGLLPAIEGSIEIAGEVMTDGAHSRPPERRRIGLVPQDAALFPHRTVAQNIEFGLRSRRARPLSVAARRERVDAMTALVGLSDLRHRRPHQLSGGQRQRVALARALAPEPALVLLDEPFAALDSALRADLRAEVLEILASVGATALLVTHDQDEALSSTARVVVLRDGVVAQDASPTDLYQRPADPWVARFVGESVVLPGVSNGATAVCALGAVPTSLPAGAVTVVLRPEQIGLEPVAVRTDSTDPIVGPHGTVTGSQYFGHDTLYRVRIAGSAVTVLSRAPGPQVHQVGDQVAIRRVGRAVTFPA</sequence>
<keyword evidence="7" id="KW-0406">Ion transport</keyword>
<evidence type="ECO:0000313" key="12">
    <source>
        <dbReference type="Proteomes" id="UP000540568"/>
    </source>
</evidence>
<dbReference type="SUPFAM" id="SSF50331">
    <property type="entry name" value="MOP-like"/>
    <property type="match status" value="1"/>
</dbReference>
<keyword evidence="6" id="KW-0408">Iron</keyword>
<dbReference type="Pfam" id="PF00005">
    <property type="entry name" value="ABC_tran"/>
    <property type="match status" value="1"/>
</dbReference>
<dbReference type="EC" id="7.6.2.9" evidence="9"/>
<dbReference type="Gene3D" id="3.40.50.300">
    <property type="entry name" value="P-loop containing nucleotide triphosphate hydrolases"/>
    <property type="match status" value="1"/>
</dbReference>
<evidence type="ECO:0000313" key="11">
    <source>
        <dbReference type="EMBL" id="MBA8807820.1"/>
    </source>
</evidence>
<dbReference type="PROSITE" id="PS50893">
    <property type="entry name" value="ABC_TRANSPORTER_2"/>
    <property type="match status" value="1"/>
</dbReference>
<dbReference type="InterPro" id="IPR013611">
    <property type="entry name" value="Transp-assoc_OB_typ2"/>
</dbReference>
<keyword evidence="5 11" id="KW-0067">ATP-binding</keyword>
<evidence type="ECO:0000256" key="6">
    <source>
        <dbReference type="ARBA" id="ARBA00023004"/>
    </source>
</evidence>
<dbReference type="GO" id="GO:0015408">
    <property type="term" value="F:ABC-type ferric iron transporter activity"/>
    <property type="evidence" value="ECO:0007669"/>
    <property type="project" value="InterPro"/>
</dbReference>
<organism evidence="11 12">
    <name type="scientific">Promicromonospora sukumoe</name>
    <dbReference type="NCBI Taxonomy" id="88382"/>
    <lineage>
        <taxon>Bacteria</taxon>
        <taxon>Bacillati</taxon>
        <taxon>Actinomycetota</taxon>
        <taxon>Actinomycetes</taxon>
        <taxon>Micrococcales</taxon>
        <taxon>Promicromonosporaceae</taxon>
        <taxon>Promicromonospora</taxon>
    </lineage>
</organism>
<keyword evidence="1" id="KW-0813">Transport</keyword>
<keyword evidence="3" id="KW-0410">Iron transport</keyword>
<dbReference type="InterPro" id="IPR027417">
    <property type="entry name" value="P-loop_NTPase"/>
</dbReference>
<dbReference type="InterPro" id="IPR015853">
    <property type="entry name" value="ABC_transpr_FbpC"/>
</dbReference>
<dbReference type="GO" id="GO:0015418">
    <property type="term" value="F:ABC-type quaternary ammonium compound transporting activity"/>
    <property type="evidence" value="ECO:0007669"/>
    <property type="project" value="UniProtKB-EC"/>
</dbReference>
<evidence type="ECO:0000256" key="8">
    <source>
        <dbReference type="ARBA" id="ARBA00023136"/>
    </source>
</evidence>
<keyword evidence="4" id="KW-0547">Nucleotide-binding</keyword>
<evidence type="ECO:0000256" key="1">
    <source>
        <dbReference type="ARBA" id="ARBA00022448"/>
    </source>
</evidence>
<dbReference type="InterPro" id="IPR008995">
    <property type="entry name" value="Mo/tungstate-bd_C_term_dom"/>
</dbReference>
<protein>
    <recommendedName>
        <fullName evidence="9">ABC-type quaternary amine transporter</fullName>
        <ecNumber evidence="9">7.6.2.9</ecNumber>
    </recommendedName>
</protein>
<evidence type="ECO:0000256" key="2">
    <source>
        <dbReference type="ARBA" id="ARBA00022475"/>
    </source>
</evidence>
<dbReference type="FunFam" id="3.40.50.300:FF:000425">
    <property type="entry name" value="Probable ABC transporter, ATP-binding subunit"/>
    <property type="match status" value="1"/>
</dbReference>
<proteinExistence type="predicted"/>
<dbReference type="GO" id="GO:0016887">
    <property type="term" value="F:ATP hydrolysis activity"/>
    <property type="evidence" value="ECO:0007669"/>
    <property type="project" value="InterPro"/>
</dbReference>
<evidence type="ECO:0000256" key="9">
    <source>
        <dbReference type="ARBA" id="ARBA00066388"/>
    </source>
</evidence>
<dbReference type="InterPro" id="IPR017871">
    <property type="entry name" value="ABC_transporter-like_CS"/>
</dbReference>
<dbReference type="InterPro" id="IPR050093">
    <property type="entry name" value="ABC_SmlMolc_Importer"/>
</dbReference>
<dbReference type="Pfam" id="PF08402">
    <property type="entry name" value="TOBE_2"/>
    <property type="match status" value="1"/>
</dbReference>
<reference evidence="11 12" key="1">
    <citation type="submission" date="2020-07" db="EMBL/GenBank/DDBJ databases">
        <title>Sequencing the genomes of 1000 actinobacteria strains.</title>
        <authorList>
            <person name="Klenk H.-P."/>
        </authorList>
    </citation>
    <scope>NUCLEOTIDE SEQUENCE [LARGE SCALE GENOMIC DNA]</scope>
    <source>
        <strain evidence="11 12">DSM 44121</strain>
    </source>
</reference>
<dbReference type="RefSeq" id="WP_182615424.1">
    <property type="nucleotide sequence ID" value="NZ_BAAATF010000006.1"/>
</dbReference>
<dbReference type="GO" id="GO:0005524">
    <property type="term" value="F:ATP binding"/>
    <property type="evidence" value="ECO:0007669"/>
    <property type="project" value="UniProtKB-KW"/>
</dbReference>